<dbReference type="AlphaFoldDB" id="A0A5M3Z8N2"/>
<dbReference type="GO" id="GO:0006564">
    <property type="term" value="P:L-serine biosynthetic process"/>
    <property type="evidence" value="ECO:0007669"/>
    <property type="project" value="TreeGrafter"/>
</dbReference>
<proteinExistence type="predicted"/>
<dbReference type="InterPro" id="IPR036412">
    <property type="entry name" value="HAD-like_sf"/>
</dbReference>
<evidence type="ECO:0000313" key="2">
    <source>
        <dbReference type="EMBL" id="GFF17750.1"/>
    </source>
</evidence>
<dbReference type="OrthoDB" id="5416609at2759"/>
<gene>
    <name evidence="2" type="ORF">ATEIFO6365_0007029900</name>
</gene>
<dbReference type="InterPro" id="IPR000836">
    <property type="entry name" value="PRTase_dom"/>
</dbReference>
<dbReference type="InterPro" id="IPR027417">
    <property type="entry name" value="P-loop_NTPase"/>
</dbReference>
<dbReference type="InterPro" id="IPR023214">
    <property type="entry name" value="HAD_sf"/>
</dbReference>
<comment type="caution">
    <text evidence="2">The sequence shown here is derived from an EMBL/GenBank/DDBJ whole genome shotgun (WGS) entry which is preliminary data.</text>
</comment>
<dbReference type="GO" id="GO:0005737">
    <property type="term" value="C:cytoplasm"/>
    <property type="evidence" value="ECO:0007669"/>
    <property type="project" value="TreeGrafter"/>
</dbReference>
<keyword evidence="3" id="KW-1185">Reference proteome</keyword>
<dbReference type="Pfam" id="PF12710">
    <property type="entry name" value="HAD"/>
    <property type="match status" value="1"/>
</dbReference>
<reference evidence="2 3" key="1">
    <citation type="submission" date="2020-01" db="EMBL/GenBank/DDBJ databases">
        <title>Aspergillus terreus IFO 6365 whole genome shotgun sequence.</title>
        <authorList>
            <person name="Kanamasa S."/>
            <person name="Takahashi H."/>
        </authorList>
    </citation>
    <scope>NUCLEOTIDE SEQUENCE [LARGE SCALE GENOMIC DNA]</scope>
    <source>
        <strain evidence="2 3">IFO 6365</strain>
    </source>
</reference>
<accession>A0A5M3Z8N2</accession>
<dbReference type="Gene3D" id="3.40.50.2020">
    <property type="match status" value="1"/>
</dbReference>
<organism evidence="2 3">
    <name type="scientific">Aspergillus terreus</name>
    <dbReference type="NCBI Taxonomy" id="33178"/>
    <lineage>
        <taxon>Eukaryota</taxon>
        <taxon>Fungi</taxon>
        <taxon>Dikarya</taxon>
        <taxon>Ascomycota</taxon>
        <taxon>Pezizomycotina</taxon>
        <taxon>Eurotiomycetes</taxon>
        <taxon>Eurotiomycetidae</taxon>
        <taxon>Eurotiales</taxon>
        <taxon>Aspergillaceae</taxon>
        <taxon>Aspergillus</taxon>
        <taxon>Aspergillus subgen. Circumdati</taxon>
    </lineage>
</organism>
<dbReference type="PANTHER" id="PTHR43344">
    <property type="entry name" value="PHOSPHOSERINE PHOSPHATASE"/>
    <property type="match status" value="1"/>
</dbReference>
<dbReference type="Gene3D" id="3.40.50.300">
    <property type="entry name" value="P-loop containing nucleotide triphosphate hydrolases"/>
    <property type="match status" value="1"/>
</dbReference>
<dbReference type="SUPFAM" id="SSF56784">
    <property type="entry name" value="HAD-like"/>
    <property type="match status" value="1"/>
</dbReference>
<dbReference type="SUPFAM" id="SSF52540">
    <property type="entry name" value="P-loop containing nucleoside triphosphate hydrolases"/>
    <property type="match status" value="1"/>
</dbReference>
<protein>
    <recommendedName>
        <fullName evidence="1">Phosphoribosyltransferase domain-containing protein</fullName>
    </recommendedName>
</protein>
<feature type="domain" description="Phosphoribosyltransferase" evidence="1">
    <location>
        <begin position="469"/>
        <end position="665"/>
    </location>
</feature>
<dbReference type="Pfam" id="PF13207">
    <property type="entry name" value="AAA_17"/>
    <property type="match status" value="1"/>
</dbReference>
<dbReference type="Pfam" id="PF14681">
    <property type="entry name" value="UPRTase"/>
    <property type="match status" value="1"/>
</dbReference>
<sequence>MSEPATTASPPRAVVIGLYGIPGSGKTYLLNHLKRELGEKDFAFYEGSSVIDSIVTGGLDAFKRMQEEEKEVWRQRAIESIRDECTSTGKAAVVTGHLMFWDEEEETGSSVMTQSDLSVYTHIIYLDVSSEVIQRRRQADTSRDRPPLSVSHICRWKEAEKAQLRSLCLTHGILFSLLSSGQDLTSLITDLQVHNECHNLRLALESVDDAVRVNHEDLEKVVVLDADKTLAAEDTGLLWWKTYVRVKELHERMCPLKDVFSSPLKYSYLAFRQVVLMYEEAANDEDFDVICSMTTEAVTIHPEFVALLHQVSECDHIRPVVVTSGLRLVWEKILQRTGLSGTVKVVGGGRIQDGFVVSPEVKGALVEHLQTTHKVEVWAFGDSPLDLNMLKNADQSIVVVGDEATRSKSMDRALADAIKDGLRVRQVLLPISATPRLDAATLPIMKLTDQVFVDSLLSRRGNLHIVHATEKNAAKLLMTPMRDAALAGPGLREAHRQCGRYLALEYVSDLIGVEPCDILHVQGHTTNGFRLAREERTLIVALMRGGEPMAFGINDAFPRAMFLHASTPDDVQSHHLLGLSAVVLVDSVVNNGKTVVSFVQHIRSLDANVRIVVAAGVVQAQAVSSYSAIQALARYGELSVVALRLSDNKYTGSGGTDTGNRLFNTVHLP</sequence>
<dbReference type="Proteomes" id="UP000452235">
    <property type="component" value="Unassembled WGS sequence"/>
</dbReference>
<dbReference type="PANTHER" id="PTHR43344:SF20">
    <property type="entry name" value="URACIL PHOSPHORIBOSYLTRANSFERASE"/>
    <property type="match status" value="1"/>
</dbReference>
<evidence type="ECO:0000259" key="1">
    <source>
        <dbReference type="Pfam" id="PF14681"/>
    </source>
</evidence>
<dbReference type="InterPro" id="IPR050582">
    <property type="entry name" value="HAD-like_SerB"/>
</dbReference>
<name>A0A5M3Z8N2_ASPTE</name>
<dbReference type="GO" id="GO:0036424">
    <property type="term" value="F:L-phosphoserine phosphatase activity"/>
    <property type="evidence" value="ECO:0007669"/>
    <property type="project" value="TreeGrafter"/>
</dbReference>
<evidence type="ECO:0000313" key="3">
    <source>
        <dbReference type="Proteomes" id="UP000452235"/>
    </source>
</evidence>
<dbReference type="GO" id="GO:0000287">
    <property type="term" value="F:magnesium ion binding"/>
    <property type="evidence" value="ECO:0007669"/>
    <property type="project" value="TreeGrafter"/>
</dbReference>
<dbReference type="EMBL" id="BLJY01000007">
    <property type="protein sequence ID" value="GFF17750.1"/>
    <property type="molecule type" value="Genomic_DNA"/>
</dbReference>
<dbReference type="InterPro" id="IPR029057">
    <property type="entry name" value="PRTase-like"/>
</dbReference>
<dbReference type="VEuPathDB" id="FungiDB:ATEG_05918"/>
<dbReference type="SUPFAM" id="SSF53271">
    <property type="entry name" value="PRTase-like"/>
    <property type="match status" value="1"/>
</dbReference>
<dbReference type="Gene3D" id="3.40.50.1000">
    <property type="entry name" value="HAD superfamily/HAD-like"/>
    <property type="match status" value="1"/>
</dbReference>
<dbReference type="CDD" id="cd06223">
    <property type="entry name" value="PRTases_typeI"/>
    <property type="match status" value="1"/>
</dbReference>